<gene>
    <name evidence="2" type="ORF">CLCR_04381</name>
</gene>
<sequence length="107" mass="11404">MTPFPAKIQIQSYVCSGSLRLDSVRLIFSKYTVHEGRPDPKPTHDLSGLNQMPSTTDPGGRAGAGVGAGVAAPMNMTIVYTVTFVPSCWGKAETWGLLPGSQPTSFY</sequence>
<keyword evidence="3" id="KW-1185">Reference proteome</keyword>
<proteinExistence type="predicted"/>
<dbReference type="VEuPathDB" id="FungiDB:CLCR_04381"/>
<evidence type="ECO:0000313" key="3">
    <source>
        <dbReference type="Proteomes" id="UP000094526"/>
    </source>
</evidence>
<reference evidence="3" key="1">
    <citation type="submission" date="2015-07" db="EMBL/GenBank/DDBJ databases">
        <authorList>
            <person name="Teixeira M.M."/>
            <person name="Souza R.C."/>
            <person name="Almeida L.G."/>
            <person name="Vicente V.A."/>
            <person name="de Hoog S."/>
            <person name="Bocca A.L."/>
            <person name="de Almeida S.R."/>
            <person name="Vasconcelos A.T."/>
            <person name="Felipe M.S."/>
        </authorList>
    </citation>
    <scope>NUCLEOTIDE SEQUENCE [LARGE SCALE GENOMIC DNA]</scope>
    <source>
        <strain evidence="3">KSF</strain>
    </source>
</reference>
<dbReference type="AlphaFoldDB" id="A0A1C1CIL6"/>
<evidence type="ECO:0000256" key="1">
    <source>
        <dbReference type="SAM" id="MobiDB-lite"/>
    </source>
</evidence>
<name>A0A1C1CIL6_9EURO</name>
<accession>A0A1C1CIL6</accession>
<feature type="region of interest" description="Disordered" evidence="1">
    <location>
        <begin position="36"/>
        <end position="64"/>
    </location>
</feature>
<organism evidence="2 3">
    <name type="scientific">Cladophialophora carrionii</name>
    <dbReference type="NCBI Taxonomy" id="86049"/>
    <lineage>
        <taxon>Eukaryota</taxon>
        <taxon>Fungi</taxon>
        <taxon>Dikarya</taxon>
        <taxon>Ascomycota</taxon>
        <taxon>Pezizomycotina</taxon>
        <taxon>Eurotiomycetes</taxon>
        <taxon>Chaetothyriomycetidae</taxon>
        <taxon>Chaetothyriales</taxon>
        <taxon>Herpotrichiellaceae</taxon>
        <taxon>Cladophialophora</taxon>
    </lineage>
</organism>
<comment type="caution">
    <text evidence="2">The sequence shown here is derived from an EMBL/GenBank/DDBJ whole genome shotgun (WGS) entry which is preliminary data.</text>
</comment>
<dbReference type="EMBL" id="LGRB01000012">
    <property type="protein sequence ID" value="OCT48316.1"/>
    <property type="molecule type" value="Genomic_DNA"/>
</dbReference>
<dbReference type="Proteomes" id="UP000094526">
    <property type="component" value="Unassembled WGS sequence"/>
</dbReference>
<evidence type="ECO:0000313" key="2">
    <source>
        <dbReference type="EMBL" id="OCT48316.1"/>
    </source>
</evidence>
<feature type="compositionally biased region" description="Polar residues" evidence="1">
    <location>
        <begin position="48"/>
        <end position="57"/>
    </location>
</feature>
<protein>
    <submittedName>
        <fullName evidence="2">Uncharacterized protein</fullName>
    </submittedName>
</protein>